<accession>W9GHW3</accession>
<keyword evidence="4" id="KW-1185">Reference proteome</keyword>
<reference evidence="4" key="1">
    <citation type="submission" date="2013-08" db="EMBL/GenBank/DDBJ databases">
        <title>Intrasporangium oryzae NRRL B-24470.</title>
        <authorList>
            <person name="Liu H."/>
            <person name="Wang G."/>
        </authorList>
    </citation>
    <scope>NUCLEOTIDE SEQUENCE [LARGE SCALE GENOMIC DNA]</scope>
    <source>
        <strain evidence="4">Q5-1</strain>
    </source>
</reference>
<evidence type="ECO:0000313" key="3">
    <source>
        <dbReference type="EMBL" id="EWT04757.1"/>
    </source>
</evidence>
<protein>
    <submittedName>
        <fullName evidence="3">Mannose-1-phosphate guanylyltransferase</fullName>
    </submittedName>
</protein>
<dbReference type="InterPro" id="IPR005835">
    <property type="entry name" value="NTP_transferase_dom"/>
</dbReference>
<dbReference type="Pfam" id="PF00483">
    <property type="entry name" value="NTP_transferase"/>
    <property type="match status" value="1"/>
</dbReference>
<dbReference type="PANTHER" id="PTHR46390">
    <property type="entry name" value="MANNOSE-1-PHOSPHATE GUANYLYLTRANSFERASE"/>
    <property type="match status" value="1"/>
</dbReference>
<dbReference type="EMBL" id="AWQS01000191">
    <property type="protein sequence ID" value="EWT04757.1"/>
    <property type="molecule type" value="Genomic_DNA"/>
</dbReference>
<keyword evidence="3" id="KW-0548">Nucleotidyltransferase</keyword>
<evidence type="ECO:0000313" key="4">
    <source>
        <dbReference type="Proteomes" id="UP000019494"/>
    </source>
</evidence>
<dbReference type="GO" id="GO:0009298">
    <property type="term" value="P:GDP-mannose biosynthetic process"/>
    <property type="evidence" value="ECO:0007669"/>
    <property type="project" value="TreeGrafter"/>
</dbReference>
<dbReference type="OrthoDB" id="9806359at2"/>
<gene>
    <name evidence="3" type="ORF">N864_10230</name>
</gene>
<dbReference type="InterPro" id="IPR051161">
    <property type="entry name" value="Mannose-6P_isomerase_type2"/>
</dbReference>
<name>W9GHW3_9MICO</name>
<dbReference type="CDD" id="cd02509">
    <property type="entry name" value="GDP-M1P_Guanylyltransferase"/>
    <property type="match status" value="1"/>
</dbReference>
<keyword evidence="3" id="KW-0808">Transferase</keyword>
<dbReference type="InterPro" id="IPR049577">
    <property type="entry name" value="GMPP_N"/>
</dbReference>
<organism evidence="3 4">
    <name type="scientific">Intrasporangium chromatireducens Q5-1</name>
    <dbReference type="NCBI Taxonomy" id="584657"/>
    <lineage>
        <taxon>Bacteria</taxon>
        <taxon>Bacillati</taxon>
        <taxon>Actinomycetota</taxon>
        <taxon>Actinomycetes</taxon>
        <taxon>Micrococcales</taxon>
        <taxon>Intrasporangiaceae</taxon>
        <taxon>Intrasporangium</taxon>
    </lineage>
</organism>
<evidence type="ECO:0000259" key="1">
    <source>
        <dbReference type="Pfam" id="PF00483"/>
    </source>
</evidence>
<dbReference type="InterPro" id="IPR029044">
    <property type="entry name" value="Nucleotide-diphossugar_trans"/>
</dbReference>
<dbReference type="SUPFAM" id="SSF53448">
    <property type="entry name" value="Nucleotide-diphospho-sugar transferases"/>
    <property type="match status" value="1"/>
</dbReference>
<dbReference type="SUPFAM" id="SSF159283">
    <property type="entry name" value="Guanosine diphospho-D-mannose pyrophosphorylase/mannose-6-phosphate isomerase linker domain"/>
    <property type="match status" value="1"/>
</dbReference>
<dbReference type="PATRIC" id="fig|584657.3.peg.3370"/>
<evidence type="ECO:0000259" key="2">
    <source>
        <dbReference type="Pfam" id="PF22640"/>
    </source>
</evidence>
<feature type="domain" description="MannoseP isomerase/GMP-like beta-helix" evidence="2">
    <location>
        <begin position="302"/>
        <end position="355"/>
    </location>
</feature>
<dbReference type="Gene3D" id="3.90.550.10">
    <property type="entry name" value="Spore Coat Polysaccharide Biosynthesis Protein SpsA, Chain A"/>
    <property type="match status" value="1"/>
</dbReference>
<feature type="domain" description="Nucleotidyl transferase" evidence="1">
    <location>
        <begin position="10"/>
        <end position="282"/>
    </location>
</feature>
<dbReference type="PANTHER" id="PTHR46390:SF1">
    <property type="entry name" value="MANNOSE-1-PHOSPHATE GUANYLYLTRANSFERASE"/>
    <property type="match status" value="1"/>
</dbReference>
<dbReference type="RefSeq" id="WP_034719619.1">
    <property type="nucleotide sequence ID" value="NZ_AWQS01000191.1"/>
</dbReference>
<dbReference type="Proteomes" id="UP000019494">
    <property type="component" value="Unassembled WGS sequence"/>
</dbReference>
<sequence length="364" mass="38352">MTSAIPGFWAVIPAGGSGTRLWPLSRRSAPKFLLDVTGSGQSLLRASWARLEPLADHRILVVTGASHSDAVRRQLPMLPAESVVAEPSPRDSMPAIGLAAALVEHRDPGAVIGSFAADHVIDDEAAFHRAIHEAVALARTGELVTIGIEPTGPATGFGYIREGAALDVSGAEHGRRVEEFVEKPDLPTAEKYVESGEYRWNAGMFVVQASTLLELLAQHHPEMVATLRTIAADPDRLEELWPSLTKIAIDHAVAEPAAAAGRVAVVPADLGWDDVGDFESIAGFSDGHHGPDGIIVLAGTDDIISVDATGVVSAGSGRLVALVGVEDVIVVDTPDALLVTTPERCQDVKKVVTQLAEMGRTDLL</sequence>
<dbReference type="InterPro" id="IPR054566">
    <property type="entry name" value="ManC/GMP-like_b-helix"/>
</dbReference>
<comment type="caution">
    <text evidence="3">The sequence shown here is derived from an EMBL/GenBank/DDBJ whole genome shotgun (WGS) entry which is preliminary data.</text>
</comment>
<proteinExistence type="predicted"/>
<dbReference type="Pfam" id="PF22640">
    <property type="entry name" value="ManC_GMP_beta-helix"/>
    <property type="match status" value="1"/>
</dbReference>
<dbReference type="GO" id="GO:0004475">
    <property type="term" value="F:mannose-1-phosphate guanylyltransferase (GTP) activity"/>
    <property type="evidence" value="ECO:0007669"/>
    <property type="project" value="InterPro"/>
</dbReference>
<dbReference type="AlphaFoldDB" id="W9GHW3"/>